<proteinExistence type="predicted"/>
<protein>
    <submittedName>
        <fullName evidence="1">Putative LRR receptor-like serine/threonine-protein kinase</fullName>
    </submittedName>
</protein>
<keyword evidence="2" id="KW-1185">Reference proteome</keyword>
<dbReference type="EMBL" id="SMMG02000004">
    <property type="protein sequence ID" value="KAA3477736.1"/>
    <property type="molecule type" value="Genomic_DNA"/>
</dbReference>
<dbReference type="OrthoDB" id="8900331at2759"/>
<dbReference type="InterPro" id="IPR043502">
    <property type="entry name" value="DNA/RNA_pol_sf"/>
</dbReference>
<keyword evidence="1" id="KW-0675">Receptor</keyword>
<keyword evidence="1" id="KW-0418">Kinase</keyword>
<dbReference type="CDD" id="cd09272">
    <property type="entry name" value="RNase_HI_RT_Ty1"/>
    <property type="match status" value="1"/>
</dbReference>
<dbReference type="PANTHER" id="PTHR11439:SF467">
    <property type="entry name" value="INTEGRASE CATALYTIC DOMAIN-CONTAINING PROTEIN"/>
    <property type="match status" value="1"/>
</dbReference>
<dbReference type="PANTHER" id="PTHR11439">
    <property type="entry name" value="GAG-POL-RELATED RETROTRANSPOSON"/>
    <property type="match status" value="1"/>
</dbReference>
<dbReference type="SUPFAM" id="SSF56672">
    <property type="entry name" value="DNA/RNA polymerases"/>
    <property type="match status" value="1"/>
</dbReference>
<dbReference type="GO" id="GO:0016301">
    <property type="term" value="F:kinase activity"/>
    <property type="evidence" value="ECO:0007669"/>
    <property type="project" value="UniProtKB-KW"/>
</dbReference>
<accession>A0A5B6W8I0</accession>
<name>A0A5B6W8I0_9ROSI</name>
<reference evidence="2" key="1">
    <citation type="journal article" date="2019" name="Plant Biotechnol. J.">
        <title>Genome sequencing of the Australian wild diploid species Gossypium australe highlights disease resistance and delayed gland morphogenesis.</title>
        <authorList>
            <person name="Cai Y."/>
            <person name="Cai X."/>
            <person name="Wang Q."/>
            <person name="Wang P."/>
            <person name="Zhang Y."/>
            <person name="Cai C."/>
            <person name="Xu Y."/>
            <person name="Wang K."/>
            <person name="Zhou Z."/>
            <person name="Wang C."/>
            <person name="Geng S."/>
            <person name="Li B."/>
            <person name="Dong Q."/>
            <person name="Hou Y."/>
            <person name="Wang H."/>
            <person name="Ai P."/>
            <person name="Liu Z."/>
            <person name="Yi F."/>
            <person name="Sun M."/>
            <person name="An G."/>
            <person name="Cheng J."/>
            <person name="Zhang Y."/>
            <person name="Shi Q."/>
            <person name="Xie Y."/>
            <person name="Shi X."/>
            <person name="Chang Y."/>
            <person name="Huang F."/>
            <person name="Chen Y."/>
            <person name="Hong S."/>
            <person name="Mi L."/>
            <person name="Sun Q."/>
            <person name="Zhang L."/>
            <person name="Zhou B."/>
            <person name="Peng R."/>
            <person name="Zhang X."/>
            <person name="Liu F."/>
        </authorList>
    </citation>
    <scope>NUCLEOTIDE SEQUENCE [LARGE SCALE GENOMIC DNA]</scope>
    <source>
        <strain evidence="2">cv. PA1801</strain>
    </source>
</reference>
<dbReference type="Proteomes" id="UP000325315">
    <property type="component" value="Unassembled WGS sequence"/>
</dbReference>
<gene>
    <name evidence="1" type="ORF">EPI10_011601</name>
</gene>
<keyword evidence="1" id="KW-0808">Transferase</keyword>
<sequence length="371" mass="42344">MFGWALKQVDINNVFPNGDLNEETYMLQPPQILNIIMEINHWCASLRRRCMASNRHFGPDHLVASSFVLSKSNFSLFIRQSSEILLYVPVYVDDIISQEIISQLSYFLGIEVTHTASRLFLSQQKYIQDLLQHGKFQRHTYFHDIFLSPIDNESECMSIVGALQYIVFTRPDIMFAVNRVCQFMHKPIDHHFKVVKHILRFLQARIDHGVYFTTASRLSLVGYSYASWGNDPDGKRSTSSFCIFIGGNPVSWGSKKQQVVSRSSVEAEYKSLDHATVDITWLESLLGELSVQLAGKAALWCDNSSTVVVSANLILHSMFKHVTTKKLVVGHVLVQDQVADVLTKPLSAWCFTRFKTQFKVVSRLESLQSKR</sequence>
<evidence type="ECO:0000313" key="1">
    <source>
        <dbReference type="EMBL" id="KAA3477736.1"/>
    </source>
</evidence>
<dbReference type="AlphaFoldDB" id="A0A5B6W8I0"/>
<evidence type="ECO:0000313" key="2">
    <source>
        <dbReference type="Proteomes" id="UP000325315"/>
    </source>
</evidence>
<comment type="caution">
    <text evidence="1">The sequence shown here is derived from an EMBL/GenBank/DDBJ whole genome shotgun (WGS) entry which is preliminary data.</text>
</comment>
<organism evidence="1 2">
    <name type="scientific">Gossypium australe</name>
    <dbReference type="NCBI Taxonomy" id="47621"/>
    <lineage>
        <taxon>Eukaryota</taxon>
        <taxon>Viridiplantae</taxon>
        <taxon>Streptophyta</taxon>
        <taxon>Embryophyta</taxon>
        <taxon>Tracheophyta</taxon>
        <taxon>Spermatophyta</taxon>
        <taxon>Magnoliopsida</taxon>
        <taxon>eudicotyledons</taxon>
        <taxon>Gunneridae</taxon>
        <taxon>Pentapetalae</taxon>
        <taxon>rosids</taxon>
        <taxon>malvids</taxon>
        <taxon>Malvales</taxon>
        <taxon>Malvaceae</taxon>
        <taxon>Malvoideae</taxon>
        <taxon>Gossypium</taxon>
    </lineage>
</organism>